<proteinExistence type="inferred from homology"/>
<dbReference type="GO" id="GO:0005886">
    <property type="term" value="C:plasma membrane"/>
    <property type="evidence" value="ECO:0007669"/>
    <property type="project" value="UniProtKB-SubCell"/>
</dbReference>
<dbReference type="InterPro" id="IPR003834">
    <property type="entry name" value="Cyt_c_assmbl_TM_dom"/>
</dbReference>
<feature type="transmembrane region" description="Helical" evidence="8">
    <location>
        <begin position="51"/>
        <end position="80"/>
    </location>
</feature>
<dbReference type="STRING" id="545697.HMPREF0216_01138"/>
<dbReference type="eggNOG" id="COG0785">
    <property type="taxonomic scope" value="Bacteria"/>
</dbReference>
<accession>L1QIV4</accession>
<name>L1QIV4_9CLOT</name>
<dbReference type="HOGENOM" id="CLU_053225_1_0_9"/>
<dbReference type="InterPro" id="IPR051790">
    <property type="entry name" value="Cytochrome_c-biogenesis_DsbD"/>
</dbReference>
<keyword evidence="11" id="KW-1185">Reference proteome</keyword>
<feature type="transmembrane region" description="Helical" evidence="8">
    <location>
        <begin position="161"/>
        <end position="186"/>
    </location>
</feature>
<evidence type="ECO:0000256" key="3">
    <source>
        <dbReference type="ARBA" id="ARBA00022475"/>
    </source>
</evidence>
<feature type="transmembrane region" description="Helical" evidence="8">
    <location>
        <begin position="127"/>
        <end position="155"/>
    </location>
</feature>
<evidence type="ECO:0000259" key="9">
    <source>
        <dbReference type="PROSITE" id="PS51352"/>
    </source>
</evidence>
<dbReference type="OrthoDB" id="9809733at2"/>
<dbReference type="EMBL" id="AMEZ01000029">
    <property type="protein sequence ID" value="EKY27893.1"/>
    <property type="molecule type" value="Genomic_DNA"/>
</dbReference>
<feature type="domain" description="Thioredoxin" evidence="9">
    <location>
        <begin position="237"/>
        <end position="397"/>
    </location>
</feature>
<dbReference type="PATRIC" id="fig|545697.3.peg.1118"/>
<dbReference type="Pfam" id="PF02683">
    <property type="entry name" value="DsbD_TM"/>
    <property type="match status" value="1"/>
</dbReference>
<dbReference type="Proteomes" id="UP000010420">
    <property type="component" value="Unassembled WGS sequence"/>
</dbReference>
<dbReference type="SUPFAM" id="SSF52833">
    <property type="entry name" value="Thioredoxin-like"/>
    <property type="match status" value="1"/>
</dbReference>
<dbReference type="eggNOG" id="COG0526">
    <property type="taxonomic scope" value="Bacteria"/>
</dbReference>
<dbReference type="InterPro" id="IPR013766">
    <property type="entry name" value="Thioredoxin_domain"/>
</dbReference>
<keyword evidence="7 8" id="KW-0472">Membrane</keyword>
<comment type="caution">
    <text evidence="10">The sequence shown here is derived from an EMBL/GenBank/DDBJ whole genome shotgun (WGS) entry which is preliminary data.</text>
</comment>
<dbReference type="PROSITE" id="PS51352">
    <property type="entry name" value="THIOREDOXIN_2"/>
    <property type="match status" value="1"/>
</dbReference>
<gene>
    <name evidence="10" type="ORF">HMPREF0216_01138</name>
</gene>
<dbReference type="GO" id="GO:0016491">
    <property type="term" value="F:oxidoreductase activity"/>
    <property type="evidence" value="ECO:0007669"/>
    <property type="project" value="InterPro"/>
</dbReference>
<feature type="transmembrane region" description="Helical" evidence="8">
    <location>
        <begin position="6"/>
        <end position="30"/>
    </location>
</feature>
<dbReference type="InterPro" id="IPR013740">
    <property type="entry name" value="Redoxin"/>
</dbReference>
<evidence type="ECO:0000256" key="2">
    <source>
        <dbReference type="ARBA" id="ARBA00006143"/>
    </source>
</evidence>
<dbReference type="Gene3D" id="3.40.30.10">
    <property type="entry name" value="Glutaredoxin"/>
    <property type="match status" value="1"/>
</dbReference>
<evidence type="ECO:0000256" key="7">
    <source>
        <dbReference type="ARBA" id="ARBA00023136"/>
    </source>
</evidence>
<keyword evidence="3" id="KW-1003">Cell membrane</keyword>
<dbReference type="PANTHER" id="PTHR31272">
    <property type="entry name" value="CYTOCHROME C-TYPE BIOGENESIS PROTEIN HI_1454-RELATED"/>
    <property type="match status" value="1"/>
</dbReference>
<dbReference type="InterPro" id="IPR017937">
    <property type="entry name" value="Thioredoxin_CS"/>
</dbReference>
<dbReference type="InterPro" id="IPR036249">
    <property type="entry name" value="Thioredoxin-like_sf"/>
</dbReference>
<keyword evidence="5" id="KW-0201">Cytochrome c-type biogenesis</keyword>
<comment type="similarity">
    <text evidence="2">Belongs to the DsbD family.</text>
</comment>
<feature type="transmembrane region" description="Helical" evidence="8">
    <location>
        <begin position="86"/>
        <end position="106"/>
    </location>
</feature>
<dbReference type="GO" id="GO:0017004">
    <property type="term" value="P:cytochrome complex assembly"/>
    <property type="evidence" value="ECO:0007669"/>
    <property type="project" value="UniProtKB-KW"/>
</dbReference>
<reference evidence="10 11" key="1">
    <citation type="submission" date="2012-05" db="EMBL/GenBank/DDBJ databases">
        <authorList>
            <person name="Weinstock G."/>
            <person name="Sodergren E."/>
            <person name="Lobos E.A."/>
            <person name="Fulton L."/>
            <person name="Fulton R."/>
            <person name="Courtney L."/>
            <person name="Fronick C."/>
            <person name="O'Laughlin M."/>
            <person name="Godfrey J."/>
            <person name="Wilson R.M."/>
            <person name="Miner T."/>
            <person name="Farmer C."/>
            <person name="Delehaunty K."/>
            <person name="Cordes M."/>
            <person name="Minx P."/>
            <person name="Tomlinson C."/>
            <person name="Chen J."/>
            <person name="Wollam A."/>
            <person name="Pepin K.H."/>
            <person name="Bhonagiri V."/>
            <person name="Zhang X."/>
            <person name="Suruliraj S."/>
            <person name="Warren W."/>
            <person name="Mitreva M."/>
            <person name="Mardis E.R."/>
            <person name="Wilson R.K."/>
        </authorList>
    </citation>
    <scope>NUCLEOTIDE SEQUENCE [LARGE SCALE GENOMIC DNA]</scope>
    <source>
        <strain evidence="10 11">DSM 1785</strain>
    </source>
</reference>
<dbReference type="CDD" id="cd02966">
    <property type="entry name" value="TlpA_like_family"/>
    <property type="match status" value="1"/>
</dbReference>
<comment type="subcellular location">
    <subcellularLocation>
        <location evidence="1">Cell membrane</location>
        <topology evidence="1">Multi-pass membrane protein</topology>
    </subcellularLocation>
</comment>
<evidence type="ECO:0000256" key="1">
    <source>
        <dbReference type="ARBA" id="ARBA00004651"/>
    </source>
</evidence>
<evidence type="ECO:0000313" key="10">
    <source>
        <dbReference type="EMBL" id="EKY27893.1"/>
    </source>
</evidence>
<keyword evidence="4 8" id="KW-0812">Transmembrane</keyword>
<feature type="transmembrane region" description="Helical" evidence="8">
    <location>
        <begin position="206"/>
        <end position="226"/>
    </location>
</feature>
<dbReference type="PROSITE" id="PS00194">
    <property type="entry name" value="THIOREDOXIN_1"/>
    <property type="match status" value="1"/>
</dbReference>
<protein>
    <submittedName>
        <fullName evidence="10">Cytochrome C biogenesis protein transmembrane region</fullName>
    </submittedName>
</protein>
<evidence type="ECO:0000256" key="6">
    <source>
        <dbReference type="ARBA" id="ARBA00022989"/>
    </source>
</evidence>
<evidence type="ECO:0000256" key="4">
    <source>
        <dbReference type="ARBA" id="ARBA00022692"/>
    </source>
</evidence>
<organism evidence="10 11">
    <name type="scientific">Clostridium celatum DSM 1785</name>
    <dbReference type="NCBI Taxonomy" id="545697"/>
    <lineage>
        <taxon>Bacteria</taxon>
        <taxon>Bacillati</taxon>
        <taxon>Bacillota</taxon>
        <taxon>Clostridia</taxon>
        <taxon>Eubacteriales</taxon>
        <taxon>Clostridiaceae</taxon>
        <taxon>Clostridium</taxon>
    </lineage>
</organism>
<evidence type="ECO:0000256" key="5">
    <source>
        <dbReference type="ARBA" id="ARBA00022748"/>
    </source>
</evidence>
<dbReference type="RefSeq" id="WP_005212015.1">
    <property type="nucleotide sequence ID" value="NZ_KB291621.1"/>
</dbReference>
<dbReference type="Pfam" id="PF08534">
    <property type="entry name" value="Redoxin"/>
    <property type="match status" value="1"/>
</dbReference>
<sequence>MQNVNFFIVFIEGILSIFSPCILPILPIYLSMLSNSTVNDLKDSKVSRSILLKNTIFFTLGISITFFILGSSISALSSFLNTNKNIIMIIGGIIIIIMGLFYLGIIKSEFLSKEKRLNINSNAMSPVTAFILGFTFSFGWTPCIGPILASVLIMASSSDNIIISNLLILSYIIGFILPFIIVALFYDKLFKRFDKMKSYMGIIKSISGVIIIIAGLVMFFNGFVGINNQLNIRNENLNEGNIVENNEQAQDNEENKIEPIDFTLYDQYGNRHTLSEYKGKIVFLNFWATWCPPCRGEMPHMEELYNEYNKNQDDVVILGVASPNLGREGNENDIKDFLSEEGYTFPVVLDNNGAMVYDYGISAFPTTFIIDKEGYITKYIPGAMDKSTMQSVIEGER</sequence>
<evidence type="ECO:0000256" key="8">
    <source>
        <dbReference type="SAM" id="Phobius"/>
    </source>
</evidence>
<keyword evidence="6 8" id="KW-1133">Transmembrane helix</keyword>
<evidence type="ECO:0000313" key="11">
    <source>
        <dbReference type="Proteomes" id="UP000010420"/>
    </source>
</evidence>
<dbReference type="PANTHER" id="PTHR31272:SF4">
    <property type="entry name" value="CYTOCHROME C-TYPE BIOGENESIS PROTEIN HI_1454-RELATED"/>
    <property type="match status" value="1"/>
</dbReference>
<dbReference type="AlphaFoldDB" id="L1QIV4"/>